<accession>A0A1G6QSE3</accession>
<keyword evidence="1" id="KW-0472">Membrane</keyword>
<keyword evidence="1" id="KW-1133">Transmembrane helix</keyword>
<dbReference type="Proteomes" id="UP000199387">
    <property type="component" value="Unassembled WGS sequence"/>
</dbReference>
<keyword evidence="3" id="KW-1185">Reference proteome</keyword>
<evidence type="ECO:0000313" key="2">
    <source>
        <dbReference type="EMBL" id="SDC94616.1"/>
    </source>
</evidence>
<name>A0A1G6QSE3_9BACL</name>
<feature type="transmembrane region" description="Helical" evidence="1">
    <location>
        <begin position="34"/>
        <end position="58"/>
    </location>
</feature>
<proteinExistence type="predicted"/>
<organism evidence="2 3">
    <name type="scientific">Melghirimyces thermohalophilus</name>
    <dbReference type="NCBI Taxonomy" id="1236220"/>
    <lineage>
        <taxon>Bacteria</taxon>
        <taxon>Bacillati</taxon>
        <taxon>Bacillota</taxon>
        <taxon>Bacilli</taxon>
        <taxon>Bacillales</taxon>
        <taxon>Thermoactinomycetaceae</taxon>
        <taxon>Melghirimyces</taxon>
    </lineage>
</organism>
<feature type="transmembrane region" description="Helical" evidence="1">
    <location>
        <begin position="6"/>
        <end position="22"/>
    </location>
</feature>
<keyword evidence="1" id="KW-0812">Transmembrane</keyword>
<evidence type="ECO:0000256" key="1">
    <source>
        <dbReference type="SAM" id="Phobius"/>
    </source>
</evidence>
<gene>
    <name evidence="2" type="ORF">SAMN04488112_12330</name>
</gene>
<dbReference type="RefSeq" id="WP_218119253.1">
    <property type="nucleotide sequence ID" value="NZ_FMZA01000023.1"/>
</dbReference>
<protein>
    <submittedName>
        <fullName evidence="2">Uncharacterized protein</fullName>
    </submittedName>
</protein>
<dbReference type="AlphaFoldDB" id="A0A1G6QSE3"/>
<sequence>MLTVILGIIVVIIVIVAGAIVEKGKGEKDMIKHVYIYLVLFATLMMSIGGSVGAFMAVADIVSPAPYEQTFEEFKRISKQGQALPPRTDAEDKEQKADLSQEELKAQYEAMVDSHKEDQIARAKNSLVKSFGWIIIPLPVFLYFQRRLVHQKTESNG</sequence>
<dbReference type="EMBL" id="FMZA01000023">
    <property type="protein sequence ID" value="SDC94616.1"/>
    <property type="molecule type" value="Genomic_DNA"/>
</dbReference>
<reference evidence="2 3" key="1">
    <citation type="submission" date="2016-10" db="EMBL/GenBank/DDBJ databases">
        <authorList>
            <person name="de Groot N.N."/>
        </authorList>
    </citation>
    <scope>NUCLEOTIDE SEQUENCE [LARGE SCALE GENOMIC DNA]</scope>
    <source>
        <strain evidence="2 3">DSM 45514</strain>
    </source>
</reference>
<feature type="transmembrane region" description="Helical" evidence="1">
    <location>
        <begin position="126"/>
        <end position="144"/>
    </location>
</feature>
<evidence type="ECO:0000313" key="3">
    <source>
        <dbReference type="Proteomes" id="UP000199387"/>
    </source>
</evidence>